<reference evidence="1 2" key="1">
    <citation type="journal article" date="2018" name="Biotechnol. Biofuels">
        <title>Integrative visual omics of the white-rot fungus Polyporus brumalis exposes the biotechnological potential of its oxidative enzymes for delignifying raw plant biomass.</title>
        <authorList>
            <person name="Miyauchi S."/>
            <person name="Rancon A."/>
            <person name="Drula E."/>
            <person name="Hage H."/>
            <person name="Chaduli D."/>
            <person name="Favel A."/>
            <person name="Grisel S."/>
            <person name="Henrissat B."/>
            <person name="Herpoel-Gimbert I."/>
            <person name="Ruiz-Duenas F.J."/>
            <person name="Chevret D."/>
            <person name="Hainaut M."/>
            <person name="Lin J."/>
            <person name="Wang M."/>
            <person name="Pangilinan J."/>
            <person name="Lipzen A."/>
            <person name="Lesage-Meessen L."/>
            <person name="Navarro D."/>
            <person name="Riley R."/>
            <person name="Grigoriev I.V."/>
            <person name="Zhou S."/>
            <person name="Raouche S."/>
            <person name="Rosso M.N."/>
        </authorList>
    </citation>
    <scope>NUCLEOTIDE SEQUENCE [LARGE SCALE GENOMIC DNA]</scope>
    <source>
        <strain evidence="1 2">BRFM 1820</strain>
    </source>
</reference>
<proteinExistence type="predicted"/>
<dbReference type="AlphaFoldDB" id="A0A371CZ11"/>
<keyword evidence="2" id="KW-1185">Reference proteome</keyword>
<dbReference type="EMBL" id="KZ857437">
    <property type="protein sequence ID" value="RDX45505.1"/>
    <property type="molecule type" value="Genomic_DNA"/>
</dbReference>
<evidence type="ECO:0000313" key="1">
    <source>
        <dbReference type="EMBL" id="RDX45505.1"/>
    </source>
</evidence>
<protein>
    <submittedName>
        <fullName evidence="1">Uncharacterized protein</fullName>
    </submittedName>
</protein>
<dbReference type="Proteomes" id="UP000256964">
    <property type="component" value="Unassembled WGS sequence"/>
</dbReference>
<name>A0A371CZ11_9APHY</name>
<evidence type="ECO:0000313" key="2">
    <source>
        <dbReference type="Proteomes" id="UP000256964"/>
    </source>
</evidence>
<accession>A0A371CZ11</accession>
<sequence length="176" mass="19439">MSTKSELRGERRGRRHLWDLRKSLATTQCAVLGGPRCQWQDTARFRALWCLTVSTGERVDLTEQVRVETPTDLSLPDDTTRSLAAAQTATEAIVPPKPAANFCPSRARRNQLTRHPTHNHPRLRVQLKQHGRCNQFVGPAGLLISPTCALQSSHSNSYGSGVPPPLVLLDTTLFPG</sequence>
<organism evidence="1 2">
    <name type="scientific">Lentinus brumalis</name>
    <dbReference type="NCBI Taxonomy" id="2498619"/>
    <lineage>
        <taxon>Eukaryota</taxon>
        <taxon>Fungi</taxon>
        <taxon>Dikarya</taxon>
        <taxon>Basidiomycota</taxon>
        <taxon>Agaricomycotina</taxon>
        <taxon>Agaricomycetes</taxon>
        <taxon>Polyporales</taxon>
        <taxon>Polyporaceae</taxon>
        <taxon>Lentinus</taxon>
    </lineage>
</organism>
<gene>
    <name evidence="1" type="ORF">OH76DRAFT_957612</name>
</gene>